<dbReference type="Gene3D" id="1.10.150.240">
    <property type="entry name" value="Putative phosphatase, domain 2"/>
    <property type="match status" value="1"/>
</dbReference>
<organism evidence="1 2">
    <name type="scientific">Wenxinia marina DSM 24838</name>
    <dbReference type="NCBI Taxonomy" id="1123501"/>
    <lineage>
        <taxon>Bacteria</taxon>
        <taxon>Pseudomonadati</taxon>
        <taxon>Pseudomonadota</taxon>
        <taxon>Alphaproteobacteria</taxon>
        <taxon>Rhodobacterales</taxon>
        <taxon>Roseobacteraceae</taxon>
        <taxon>Wenxinia</taxon>
    </lineage>
</organism>
<sequence length="211" mass="22885">MAGPGPDGVRGVVFDIGNVLIEWNPERLYDRVVGPERRTRLFAEVDLHSMNNDIDAGAPFEATVTDWAARHPDWADEIGHWHRSWGEMASPVIAGTVELLEGLRAKGEVGLFALSNIGVETFAMAVQAYPFLGEFDTAFVSGEMRIVKPDPAIYAAVEEATGLGGPQLLFIDDRAENVEAAASRGWNVHQFDGPDGLAARLADEGLLERTA</sequence>
<dbReference type="EMBL" id="AONG01000008">
    <property type="protein sequence ID" value="KIQ70005.1"/>
    <property type="molecule type" value="Genomic_DNA"/>
</dbReference>
<name>A0A0D0NNZ1_9RHOB</name>
<dbReference type="AlphaFoldDB" id="A0A0D0NNZ1"/>
<keyword evidence="1" id="KW-0378">Hydrolase</keyword>
<dbReference type="GO" id="GO:0018784">
    <property type="term" value="F:(S)-2-haloacid dehalogenase activity"/>
    <property type="evidence" value="ECO:0007669"/>
    <property type="project" value="UniProtKB-EC"/>
</dbReference>
<dbReference type="InterPro" id="IPR036412">
    <property type="entry name" value="HAD-like_sf"/>
</dbReference>
<dbReference type="RefSeq" id="WP_040753183.1">
    <property type="nucleotide sequence ID" value="NZ_KB902276.1"/>
</dbReference>
<dbReference type="InterPro" id="IPR023214">
    <property type="entry name" value="HAD_sf"/>
</dbReference>
<dbReference type="STRING" id="1123501.Wenmar_01575"/>
<accession>A0A0D0NNZ1</accession>
<dbReference type="PANTHER" id="PTHR43611:SF3">
    <property type="entry name" value="FLAVIN MONONUCLEOTIDE HYDROLASE 1, CHLOROPLATIC"/>
    <property type="match status" value="1"/>
</dbReference>
<dbReference type="NCBIfam" id="TIGR01509">
    <property type="entry name" value="HAD-SF-IA-v3"/>
    <property type="match status" value="1"/>
</dbReference>
<dbReference type="PRINTS" id="PR00413">
    <property type="entry name" value="HADHALOGNASE"/>
</dbReference>
<dbReference type="EC" id="3.8.1.2" evidence="1"/>
<keyword evidence="2" id="KW-1185">Reference proteome</keyword>
<reference evidence="1 2" key="1">
    <citation type="submission" date="2013-01" db="EMBL/GenBank/DDBJ databases">
        <authorList>
            <person name="Fiebig A."/>
            <person name="Goeker M."/>
            <person name="Klenk H.-P.P."/>
        </authorList>
    </citation>
    <scope>NUCLEOTIDE SEQUENCE [LARGE SCALE GENOMIC DNA]</scope>
    <source>
        <strain evidence="1 2">DSM 24838</strain>
    </source>
</reference>
<dbReference type="InterPro" id="IPR006439">
    <property type="entry name" value="HAD-SF_hydro_IA"/>
</dbReference>
<dbReference type="Proteomes" id="UP000035100">
    <property type="component" value="Unassembled WGS sequence"/>
</dbReference>
<dbReference type="PANTHER" id="PTHR43611">
    <property type="entry name" value="ALPHA-D-GLUCOSE 1-PHOSPHATE PHOSPHATASE"/>
    <property type="match status" value="1"/>
</dbReference>
<evidence type="ECO:0000313" key="1">
    <source>
        <dbReference type="EMBL" id="KIQ70005.1"/>
    </source>
</evidence>
<dbReference type="Gene3D" id="3.40.50.1000">
    <property type="entry name" value="HAD superfamily/HAD-like"/>
    <property type="match status" value="1"/>
</dbReference>
<comment type="caution">
    <text evidence="1">The sequence shown here is derived from an EMBL/GenBank/DDBJ whole genome shotgun (WGS) entry which is preliminary data.</text>
</comment>
<dbReference type="SUPFAM" id="SSF56784">
    <property type="entry name" value="HAD-like"/>
    <property type="match status" value="1"/>
</dbReference>
<protein>
    <submittedName>
        <fullName evidence="1">Haloacid dehalogenase superfamily, subfamily IA, variant 3 with third motif having DD or ED</fullName>
        <ecNumber evidence="1">3.8.1.2</ecNumber>
    </submittedName>
</protein>
<proteinExistence type="predicted"/>
<dbReference type="InterPro" id="IPR023198">
    <property type="entry name" value="PGP-like_dom2"/>
</dbReference>
<gene>
    <name evidence="1" type="ORF">Wenmar_01575</name>
</gene>
<dbReference type="eggNOG" id="COG1011">
    <property type="taxonomic scope" value="Bacteria"/>
</dbReference>
<dbReference type="Pfam" id="PF00702">
    <property type="entry name" value="Hydrolase"/>
    <property type="match status" value="1"/>
</dbReference>
<dbReference type="OrthoDB" id="9807742at2"/>
<evidence type="ECO:0000313" key="2">
    <source>
        <dbReference type="Proteomes" id="UP000035100"/>
    </source>
</evidence>